<dbReference type="InterPro" id="IPR025673">
    <property type="entry name" value="PCYCGC"/>
</dbReference>
<keyword evidence="3" id="KW-1185">Reference proteome</keyword>
<dbReference type="AlphaFoldDB" id="A0A285D6P9"/>
<protein>
    <submittedName>
        <fullName evidence="2">Uncharacterized protein with PCYCGC motif</fullName>
    </submittedName>
</protein>
<feature type="region of interest" description="Disordered" evidence="1">
    <location>
        <begin position="28"/>
        <end position="53"/>
    </location>
</feature>
<dbReference type="Proteomes" id="UP000219546">
    <property type="component" value="Unassembled WGS sequence"/>
</dbReference>
<dbReference type="RefSeq" id="WP_097160194.1">
    <property type="nucleotide sequence ID" value="NZ_JBEPMQ010000011.1"/>
</dbReference>
<feature type="compositionally biased region" description="Polar residues" evidence="1">
    <location>
        <begin position="28"/>
        <end position="39"/>
    </location>
</feature>
<evidence type="ECO:0000256" key="1">
    <source>
        <dbReference type="SAM" id="MobiDB-lite"/>
    </source>
</evidence>
<name>A0A285D6P9_9BACI</name>
<dbReference type="OrthoDB" id="2654667at2"/>
<dbReference type="Pfam" id="PF13798">
    <property type="entry name" value="PCYCGC"/>
    <property type="match status" value="1"/>
</dbReference>
<proteinExistence type="predicted"/>
<reference evidence="2 3" key="1">
    <citation type="submission" date="2017-08" db="EMBL/GenBank/DDBJ databases">
        <authorList>
            <person name="de Groot N.N."/>
        </authorList>
    </citation>
    <scope>NUCLEOTIDE SEQUENCE [LARGE SCALE GENOMIC DNA]</scope>
    <source>
        <strain evidence="2 3">JC228</strain>
    </source>
</reference>
<sequence length="149" mass="16446">MLKGIFVNLLVIILLVLTGCASKAVDQVNKQQQPEQETSPDVHEDTSGLSELPTFLDGQPEKVINTYAAVSRFFDLLDLIPAQCGSEETESSSLDCFVYKINEDGSVIWTDKATKCKTCVDIASKAIYDFTRGKSVDEIKAEIKSTYNK</sequence>
<accession>A0A285D6P9</accession>
<gene>
    <name evidence="2" type="ORF">SAMN05877753_110159</name>
</gene>
<evidence type="ECO:0000313" key="3">
    <source>
        <dbReference type="Proteomes" id="UP000219546"/>
    </source>
</evidence>
<dbReference type="EMBL" id="OAOP01000010">
    <property type="protein sequence ID" value="SNX74918.1"/>
    <property type="molecule type" value="Genomic_DNA"/>
</dbReference>
<dbReference type="PROSITE" id="PS51257">
    <property type="entry name" value="PROKAR_LIPOPROTEIN"/>
    <property type="match status" value="1"/>
</dbReference>
<organism evidence="2 3">
    <name type="scientific">Bacillus oleivorans</name>
    <dbReference type="NCBI Taxonomy" id="1448271"/>
    <lineage>
        <taxon>Bacteria</taxon>
        <taxon>Bacillati</taxon>
        <taxon>Bacillota</taxon>
        <taxon>Bacilli</taxon>
        <taxon>Bacillales</taxon>
        <taxon>Bacillaceae</taxon>
        <taxon>Bacillus</taxon>
    </lineage>
</organism>
<evidence type="ECO:0000313" key="2">
    <source>
        <dbReference type="EMBL" id="SNX74918.1"/>
    </source>
</evidence>